<dbReference type="AlphaFoldDB" id="A0A5C6ASU1"/>
<evidence type="ECO:0000256" key="1">
    <source>
        <dbReference type="ARBA" id="ARBA00005417"/>
    </source>
</evidence>
<dbReference type="Pfam" id="PF14524">
    <property type="entry name" value="Wzt_C"/>
    <property type="match status" value="1"/>
</dbReference>
<protein>
    <submittedName>
        <fullName evidence="6">Teichoic acids export ATP-binding protein TagH</fullName>
    </submittedName>
</protein>
<organism evidence="6 7">
    <name type="scientific">Stieleria varia</name>
    <dbReference type="NCBI Taxonomy" id="2528005"/>
    <lineage>
        <taxon>Bacteria</taxon>
        <taxon>Pseudomonadati</taxon>
        <taxon>Planctomycetota</taxon>
        <taxon>Planctomycetia</taxon>
        <taxon>Pirellulales</taxon>
        <taxon>Pirellulaceae</taxon>
        <taxon>Stieleria</taxon>
    </lineage>
</organism>
<keyword evidence="2" id="KW-0813">Transport</keyword>
<dbReference type="InterPro" id="IPR029439">
    <property type="entry name" value="Wzt_C"/>
</dbReference>
<feature type="domain" description="ABC transporter" evidence="5">
    <location>
        <begin position="65"/>
        <end position="290"/>
    </location>
</feature>
<reference evidence="6 7" key="1">
    <citation type="submission" date="2019-02" db="EMBL/GenBank/DDBJ databases">
        <title>Deep-cultivation of Planctomycetes and their phenomic and genomic characterization uncovers novel biology.</title>
        <authorList>
            <person name="Wiegand S."/>
            <person name="Jogler M."/>
            <person name="Boedeker C."/>
            <person name="Pinto D."/>
            <person name="Vollmers J."/>
            <person name="Rivas-Marin E."/>
            <person name="Kohn T."/>
            <person name="Peeters S.H."/>
            <person name="Heuer A."/>
            <person name="Rast P."/>
            <person name="Oberbeckmann S."/>
            <person name="Bunk B."/>
            <person name="Jeske O."/>
            <person name="Meyerdierks A."/>
            <person name="Storesund J.E."/>
            <person name="Kallscheuer N."/>
            <person name="Luecker S."/>
            <person name="Lage O.M."/>
            <person name="Pohl T."/>
            <person name="Merkel B.J."/>
            <person name="Hornburger P."/>
            <person name="Mueller R.-W."/>
            <person name="Bruemmer F."/>
            <person name="Labrenz M."/>
            <person name="Spormann A.M."/>
            <person name="Op Den Camp H."/>
            <person name="Overmann J."/>
            <person name="Amann R."/>
            <person name="Jetten M.S.M."/>
            <person name="Mascher T."/>
            <person name="Medema M.H."/>
            <person name="Devos D.P."/>
            <person name="Kaster A.-K."/>
            <person name="Ovreas L."/>
            <person name="Rohde M."/>
            <person name="Galperin M.Y."/>
            <person name="Jogler C."/>
        </authorList>
    </citation>
    <scope>NUCLEOTIDE SEQUENCE [LARGE SCALE GENOMIC DNA]</scope>
    <source>
        <strain evidence="6 7">Pla52n</strain>
    </source>
</reference>
<dbReference type="Pfam" id="PF00005">
    <property type="entry name" value="ABC_tran"/>
    <property type="match status" value="1"/>
</dbReference>
<dbReference type="InterPro" id="IPR050683">
    <property type="entry name" value="Bact_Polysacc_Export_ATP-bd"/>
</dbReference>
<dbReference type="GO" id="GO:0140359">
    <property type="term" value="F:ABC-type transporter activity"/>
    <property type="evidence" value="ECO:0007669"/>
    <property type="project" value="InterPro"/>
</dbReference>
<keyword evidence="3" id="KW-0547">Nucleotide-binding</keyword>
<dbReference type="PANTHER" id="PTHR46743">
    <property type="entry name" value="TEICHOIC ACIDS EXPORT ATP-BINDING PROTEIN TAGH"/>
    <property type="match status" value="1"/>
</dbReference>
<dbReference type="CDD" id="cd03220">
    <property type="entry name" value="ABC_KpsT_Wzt"/>
    <property type="match status" value="1"/>
</dbReference>
<dbReference type="GO" id="GO:0016020">
    <property type="term" value="C:membrane"/>
    <property type="evidence" value="ECO:0007669"/>
    <property type="project" value="InterPro"/>
</dbReference>
<dbReference type="SMART" id="SM00382">
    <property type="entry name" value="AAA"/>
    <property type="match status" value="1"/>
</dbReference>
<name>A0A5C6ASU1_9BACT</name>
<dbReference type="PANTHER" id="PTHR46743:SF2">
    <property type="entry name" value="TEICHOIC ACIDS EXPORT ATP-BINDING PROTEIN TAGH"/>
    <property type="match status" value="1"/>
</dbReference>
<dbReference type="InterPro" id="IPR003439">
    <property type="entry name" value="ABC_transporter-like_ATP-bd"/>
</dbReference>
<evidence type="ECO:0000313" key="6">
    <source>
        <dbReference type="EMBL" id="TWU01264.1"/>
    </source>
</evidence>
<evidence type="ECO:0000256" key="3">
    <source>
        <dbReference type="ARBA" id="ARBA00022741"/>
    </source>
</evidence>
<dbReference type="EMBL" id="SJPN01000005">
    <property type="protein sequence ID" value="TWU01264.1"/>
    <property type="molecule type" value="Genomic_DNA"/>
</dbReference>
<accession>A0A5C6ASU1</accession>
<dbReference type="Gene3D" id="3.40.50.300">
    <property type="entry name" value="P-loop containing nucleotide triphosphate hydrolases"/>
    <property type="match status" value="1"/>
</dbReference>
<dbReference type="InterPro" id="IPR015860">
    <property type="entry name" value="ABC_transpr_TagH-like"/>
</dbReference>
<dbReference type="PROSITE" id="PS50893">
    <property type="entry name" value="ABC_TRANSPORTER_2"/>
    <property type="match status" value="1"/>
</dbReference>
<evidence type="ECO:0000256" key="4">
    <source>
        <dbReference type="ARBA" id="ARBA00022840"/>
    </source>
</evidence>
<sequence>MTTAIKFENVSKQYRLGEVGSGALADDLHRMWAKLRGKPDPMAKVGQINDRAARSDMSPKRRKGFRSRFLAGADSAAGSEYVWALQDIDFGVKQGEILGIIGRNGAGKSTLLKLLSRVTAPTAGAIRAVGRIASLLEVGTGFHPELTGRENIYLNGAILGMRRHEITKQLDEIIDFSGCGKYIDTPVKRYSSGMTVRLGFAVAAHLECEILVVDEVLAVGDAEFQRKCIGKMQTVSVKSGKTVLFVSHNMASVERLCQRGILLERGGVSFVGDVYETVNHYLSNNDSAQSPRRLSSDEERSGNGDAKFREISIYSGQYEKACSIRCGDSVRLRFSIENTSNRMISDVSVGYSISTPRGESLVVAYSDYEDIRFKLVPGYNTIEVTTGSLPLNIGTYQIGCRLLANSIEIDWPKYPVADLIVEGGEIGGIARPPHSGRGLIMTDNQWTSILSENLS</sequence>
<comment type="caution">
    <text evidence="6">The sequence shown here is derived from an EMBL/GenBank/DDBJ whole genome shotgun (WGS) entry which is preliminary data.</text>
</comment>
<proteinExistence type="inferred from homology"/>
<dbReference type="InterPro" id="IPR027417">
    <property type="entry name" value="P-loop_NTPase"/>
</dbReference>
<dbReference type="Gene3D" id="2.70.50.60">
    <property type="entry name" value="abc- transporter (atp binding component) like domain"/>
    <property type="match status" value="1"/>
</dbReference>
<dbReference type="Proteomes" id="UP000320176">
    <property type="component" value="Unassembled WGS sequence"/>
</dbReference>
<evidence type="ECO:0000259" key="5">
    <source>
        <dbReference type="PROSITE" id="PS50893"/>
    </source>
</evidence>
<gene>
    <name evidence="6" type="primary">tagH_2</name>
    <name evidence="6" type="ORF">Pla52n_46380</name>
</gene>
<dbReference type="CDD" id="cd10147">
    <property type="entry name" value="Wzt_C-like"/>
    <property type="match status" value="1"/>
</dbReference>
<dbReference type="InterPro" id="IPR003593">
    <property type="entry name" value="AAA+_ATPase"/>
</dbReference>
<keyword evidence="7" id="KW-1185">Reference proteome</keyword>
<dbReference type="RefSeq" id="WP_146521711.1">
    <property type="nucleotide sequence ID" value="NZ_CP151726.1"/>
</dbReference>
<comment type="similarity">
    <text evidence="1">Belongs to the ABC transporter superfamily.</text>
</comment>
<dbReference type="GO" id="GO:0016887">
    <property type="term" value="F:ATP hydrolysis activity"/>
    <property type="evidence" value="ECO:0007669"/>
    <property type="project" value="InterPro"/>
</dbReference>
<dbReference type="GO" id="GO:0005524">
    <property type="term" value="F:ATP binding"/>
    <property type="evidence" value="ECO:0007669"/>
    <property type="project" value="UniProtKB-KW"/>
</dbReference>
<dbReference type="SUPFAM" id="SSF52540">
    <property type="entry name" value="P-loop containing nucleoside triphosphate hydrolases"/>
    <property type="match status" value="1"/>
</dbReference>
<evidence type="ECO:0000313" key="7">
    <source>
        <dbReference type="Proteomes" id="UP000320176"/>
    </source>
</evidence>
<dbReference type="OrthoDB" id="9778870at2"/>
<keyword evidence="4 6" id="KW-0067">ATP-binding</keyword>
<evidence type="ECO:0000256" key="2">
    <source>
        <dbReference type="ARBA" id="ARBA00022448"/>
    </source>
</evidence>